<keyword evidence="2" id="KW-0808">Transferase</keyword>
<reference evidence="6 7" key="1">
    <citation type="submission" date="2019-03" db="EMBL/GenBank/DDBJ databases">
        <title>Draft genome sequences of novel Actinobacteria.</title>
        <authorList>
            <person name="Sahin N."/>
            <person name="Ay H."/>
            <person name="Saygin H."/>
        </authorList>
    </citation>
    <scope>NUCLEOTIDE SEQUENCE [LARGE SCALE GENOMIC DNA]</scope>
    <source>
        <strain evidence="6 7">KC712</strain>
    </source>
</reference>
<dbReference type="GO" id="GO:0016301">
    <property type="term" value="F:kinase activity"/>
    <property type="evidence" value="ECO:0007669"/>
    <property type="project" value="UniProtKB-KW"/>
</dbReference>
<keyword evidence="7" id="KW-1185">Reference proteome</keyword>
<comment type="similarity">
    <text evidence="1">Belongs to the FGGY kinase family.</text>
</comment>
<dbReference type="AlphaFoldDB" id="A0A4R4WKC7"/>
<evidence type="ECO:0000313" key="7">
    <source>
        <dbReference type="Proteomes" id="UP000294543"/>
    </source>
</evidence>
<gene>
    <name evidence="6" type="ORF">E1294_29880</name>
</gene>
<feature type="compositionally biased region" description="Basic and acidic residues" evidence="4">
    <location>
        <begin position="156"/>
        <end position="172"/>
    </location>
</feature>
<evidence type="ECO:0000256" key="3">
    <source>
        <dbReference type="ARBA" id="ARBA00022777"/>
    </source>
</evidence>
<dbReference type="SUPFAM" id="SSF53067">
    <property type="entry name" value="Actin-like ATPase domain"/>
    <property type="match status" value="2"/>
</dbReference>
<dbReference type="InterPro" id="IPR050406">
    <property type="entry name" value="FGGY_Carb_Kinase"/>
</dbReference>
<feature type="region of interest" description="Disordered" evidence="4">
    <location>
        <begin position="101"/>
        <end position="218"/>
    </location>
</feature>
<dbReference type="Pfam" id="PF00370">
    <property type="entry name" value="FGGY_N"/>
    <property type="match status" value="2"/>
</dbReference>
<protein>
    <recommendedName>
        <fullName evidence="5">Carbohydrate kinase FGGY N-terminal domain-containing protein</fullName>
    </recommendedName>
</protein>
<evidence type="ECO:0000256" key="2">
    <source>
        <dbReference type="ARBA" id="ARBA00022679"/>
    </source>
</evidence>
<dbReference type="InterPro" id="IPR043129">
    <property type="entry name" value="ATPase_NBD"/>
</dbReference>
<evidence type="ECO:0000256" key="1">
    <source>
        <dbReference type="ARBA" id="ARBA00009156"/>
    </source>
</evidence>
<accession>A0A4R4WKC7</accession>
<proteinExistence type="inferred from homology"/>
<dbReference type="Proteomes" id="UP000294543">
    <property type="component" value="Unassembled WGS sequence"/>
</dbReference>
<dbReference type="RefSeq" id="WP_246083360.1">
    <property type="nucleotide sequence ID" value="NZ_SMKP01000097.1"/>
</dbReference>
<feature type="domain" description="Carbohydrate kinase FGGY N-terminal" evidence="5">
    <location>
        <begin position="5"/>
        <end position="100"/>
    </location>
</feature>
<evidence type="ECO:0000313" key="6">
    <source>
        <dbReference type="EMBL" id="TDD16873.1"/>
    </source>
</evidence>
<feature type="non-terminal residue" evidence="6">
    <location>
        <position position="443"/>
    </location>
</feature>
<comment type="caution">
    <text evidence="6">The sequence shown here is derived from an EMBL/GenBank/DDBJ whole genome shotgun (WGS) entry which is preliminary data.</text>
</comment>
<dbReference type="PANTHER" id="PTHR43095">
    <property type="entry name" value="SUGAR KINASE"/>
    <property type="match status" value="1"/>
</dbReference>
<dbReference type="PIRSF" id="PIRSF000538">
    <property type="entry name" value="GlpK"/>
    <property type="match status" value="1"/>
</dbReference>
<dbReference type="InterPro" id="IPR018484">
    <property type="entry name" value="FGGY_N"/>
</dbReference>
<evidence type="ECO:0000256" key="4">
    <source>
        <dbReference type="SAM" id="MobiDB-lite"/>
    </source>
</evidence>
<dbReference type="GO" id="GO:0005975">
    <property type="term" value="P:carbohydrate metabolic process"/>
    <property type="evidence" value="ECO:0007669"/>
    <property type="project" value="InterPro"/>
</dbReference>
<feature type="domain" description="Carbohydrate kinase FGGY N-terminal" evidence="5">
    <location>
        <begin position="221"/>
        <end position="345"/>
    </location>
</feature>
<dbReference type="InterPro" id="IPR000577">
    <property type="entry name" value="Carb_kinase_FGGY"/>
</dbReference>
<name>A0A4R4WKC7_9ACTN</name>
<evidence type="ECO:0000259" key="5">
    <source>
        <dbReference type="Pfam" id="PF00370"/>
    </source>
</evidence>
<keyword evidence="3" id="KW-0418">Kinase</keyword>
<feature type="compositionally biased region" description="Gly residues" evidence="4">
    <location>
        <begin position="196"/>
        <end position="218"/>
    </location>
</feature>
<organism evidence="6 7">
    <name type="scientific">Nonomuraea diastatica</name>
    <dbReference type="NCBI Taxonomy" id="1848329"/>
    <lineage>
        <taxon>Bacteria</taxon>
        <taxon>Bacillati</taxon>
        <taxon>Actinomycetota</taxon>
        <taxon>Actinomycetes</taxon>
        <taxon>Streptosporangiales</taxon>
        <taxon>Streptosporangiaceae</taxon>
        <taxon>Nonomuraea</taxon>
    </lineage>
</organism>
<sequence>MALLCGIDVGTTHVKVGFFDDGGGCVTSVRRPTPRDLPALVAAVVEALAECAARAGRGPDAIGITGMAETGVPLDASGRPLTPLLWWNDPRGTQEAAALRGPTAPMNENGPPPHPDAPGSGDGAPATPGGDTAHPAAPRGGDADQRGDVPGLRGGDLGRRGDVPGLRGRDSGARGGDLGASVGEAADGSGAVRSGGVPGVGASGGGVSDGGDGTSRGGGDAAVVYARTGRWVDGKAPLAKWLWLRAHEPGVLAAMRWWASVPDAVAYALTGELHTHETLAARTLGYDVVRGDYDEDLLALAGLRPEQLAPTARAVEPVGGLTVKVSGVAAGIPVMIAGHDHAVGAWASGVRRPGHVADSMGTAEAVLAPAAHRPDPRLGLALGITADPALDGTGTVLVGGLPTSGGMLDWLLGLIAAPDDSQARTMADRAGRGAGEWGAGGKG</sequence>
<dbReference type="EMBL" id="SMKP01000097">
    <property type="protein sequence ID" value="TDD16873.1"/>
    <property type="molecule type" value="Genomic_DNA"/>
</dbReference>
<dbReference type="Gene3D" id="3.30.420.40">
    <property type="match status" value="3"/>
</dbReference>